<evidence type="ECO:0000256" key="3">
    <source>
        <dbReference type="ARBA" id="ARBA00023163"/>
    </source>
</evidence>
<dbReference type="Gene3D" id="1.10.10.60">
    <property type="entry name" value="Homeodomain-like"/>
    <property type="match status" value="2"/>
</dbReference>
<dbReference type="SUPFAM" id="SSF46689">
    <property type="entry name" value="Homeodomain-like"/>
    <property type="match status" value="1"/>
</dbReference>
<dbReference type="PRINTS" id="PR00032">
    <property type="entry name" value="HTHARAC"/>
</dbReference>
<evidence type="ECO:0000256" key="1">
    <source>
        <dbReference type="ARBA" id="ARBA00023015"/>
    </source>
</evidence>
<dbReference type="GO" id="GO:0003700">
    <property type="term" value="F:DNA-binding transcription factor activity"/>
    <property type="evidence" value="ECO:0007669"/>
    <property type="project" value="InterPro"/>
</dbReference>
<dbReference type="PROSITE" id="PS00041">
    <property type="entry name" value="HTH_ARAC_FAMILY_1"/>
    <property type="match status" value="1"/>
</dbReference>
<sequence length="745" mass="87141">MEKFITVRGFMRIFSVLLIFVLIMFSTNYYLMKTSTQRLYEQMKENNRLIVSGIIESIDDTFREINNLIYSIDTLPYDPKDKDEGSYINYLLYKDMHKLITISSSHDYIEDVVVFFDHSDLAITSQGTIDLNEYFNEQYKNKQHNAMFWTSFFTDEKPLEIFPARTYLKKTSGKNYKPKNLITIAGNTQFSSKNILVFLNVDTLLENINQRTMMDETSFLILDQNNNIVLSTEEKISLGEVVQGLYIGAGEERVVKNQKYEYVVYKSDYNGFTYINRIPFQYTAVASITNDQQTIMLISGIVTLLLLLVVSLYLFRPIKKAGLIIGGEPNWKSIFQSIIQLKQDFQASKNKEKRLQKELSKYIFIQTITQSHDNPVMYSQIKDYVSDLFMDRRFILLQLTFESKPISEMKETLQIEEYKKFIECGLKENLHYVTVFHQMDTEFLVLVGINHTSERKHVIQAVQQFIKHAQVSMQSDIYAVISKVYESKVDYLRLAYQDIIHSSLYRNVGVEGSVYDSETIQPKAQVYFPIENVEKLPNLLVSGNEKDSIQIIDDIIVQNIDLNIQRHQFVAILQSLLLYMKRHLQLNEEEQQKLHMLEMEFDGSIKDSKNLEDLKSTFMQVVNYILEKGRQAQDQDNKLNPVFIAHYIELHYMDNMYLEHMASVTDTSSKYFSKYFKNNFGVNFTEYLHRVRINHAKEYLKKENMTIAEIGEKVGYLNATTFASTFKKYTGLSPTNYREKIINTG</sequence>
<keyword evidence="2" id="KW-0238">DNA-binding</keyword>
<reference evidence="6 7" key="1">
    <citation type="submission" date="2021-05" db="EMBL/GenBank/DDBJ databases">
        <title>Novel Bacillus species.</title>
        <authorList>
            <person name="Liu G."/>
        </authorList>
    </citation>
    <scope>NUCLEOTIDE SEQUENCE [LARGE SCALE GENOMIC DNA]</scope>
    <source>
        <strain evidence="7">FJAT-49780</strain>
    </source>
</reference>
<dbReference type="Proteomes" id="UP000681414">
    <property type="component" value="Unassembled WGS sequence"/>
</dbReference>
<gene>
    <name evidence="6" type="ORF">KHA97_21095</name>
</gene>
<dbReference type="GO" id="GO:0043565">
    <property type="term" value="F:sequence-specific DNA binding"/>
    <property type="evidence" value="ECO:0007669"/>
    <property type="project" value="InterPro"/>
</dbReference>
<dbReference type="InterPro" id="IPR018060">
    <property type="entry name" value="HTH_AraC"/>
</dbReference>
<keyword evidence="3" id="KW-0804">Transcription</keyword>
<dbReference type="PROSITE" id="PS01124">
    <property type="entry name" value="HTH_ARAC_FAMILY_2"/>
    <property type="match status" value="1"/>
</dbReference>
<dbReference type="InterPro" id="IPR020449">
    <property type="entry name" value="Tscrpt_reg_AraC-type_HTH"/>
</dbReference>
<feature type="transmembrane region" description="Helical" evidence="4">
    <location>
        <begin position="295"/>
        <end position="315"/>
    </location>
</feature>
<protein>
    <submittedName>
        <fullName evidence="6">Helix-turn-helix transcriptional regulator</fullName>
    </submittedName>
</protein>
<dbReference type="EMBL" id="JAGYPG010000004">
    <property type="protein sequence ID" value="MBS4197545.1"/>
    <property type="molecule type" value="Genomic_DNA"/>
</dbReference>
<evidence type="ECO:0000313" key="7">
    <source>
        <dbReference type="Proteomes" id="UP000681414"/>
    </source>
</evidence>
<dbReference type="InterPro" id="IPR009057">
    <property type="entry name" value="Homeodomain-like_sf"/>
</dbReference>
<evidence type="ECO:0000256" key="2">
    <source>
        <dbReference type="ARBA" id="ARBA00023125"/>
    </source>
</evidence>
<keyword evidence="4" id="KW-0472">Membrane</keyword>
<proteinExistence type="predicted"/>
<dbReference type="PANTHER" id="PTHR43280">
    <property type="entry name" value="ARAC-FAMILY TRANSCRIPTIONAL REGULATOR"/>
    <property type="match status" value="1"/>
</dbReference>
<name>A0A942TH49_9BACI</name>
<keyword evidence="7" id="KW-1185">Reference proteome</keyword>
<feature type="domain" description="HTH araC/xylS-type" evidence="5">
    <location>
        <begin position="642"/>
        <end position="740"/>
    </location>
</feature>
<dbReference type="Pfam" id="PF12833">
    <property type="entry name" value="HTH_18"/>
    <property type="match status" value="1"/>
</dbReference>
<dbReference type="PANTHER" id="PTHR43280:SF28">
    <property type="entry name" value="HTH-TYPE TRANSCRIPTIONAL ACTIVATOR RHAS"/>
    <property type="match status" value="1"/>
</dbReference>
<dbReference type="RefSeq" id="WP_213126766.1">
    <property type="nucleotide sequence ID" value="NZ_JAGYPG010000004.1"/>
</dbReference>
<organism evidence="6 7">
    <name type="scientific">Lederbergia citri</name>
    <dbReference type="NCBI Taxonomy" id="2833580"/>
    <lineage>
        <taxon>Bacteria</taxon>
        <taxon>Bacillati</taxon>
        <taxon>Bacillota</taxon>
        <taxon>Bacilli</taxon>
        <taxon>Bacillales</taxon>
        <taxon>Bacillaceae</taxon>
        <taxon>Lederbergia</taxon>
    </lineage>
</organism>
<keyword evidence="4" id="KW-1133">Transmembrane helix</keyword>
<comment type="caution">
    <text evidence="6">The sequence shown here is derived from an EMBL/GenBank/DDBJ whole genome shotgun (WGS) entry which is preliminary data.</text>
</comment>
<evidence type="ECO:0000259" key="5">
    <source>
        <dbReference type="PROSITE" id="PS01124"/>
    </source>
</evidence>
<evidence type="ECO:0000256" key="4">
    <source>
        <dbReference type="SAM" id="Phobius"/>
    </source>
</evidence>
<evidence type="ECO:0000313" key="6">
    <source>
        <dbReference type="EMBL" id="MBS4197545.1"/>
    </source>
</evidence>
<keyword evidence="1" id="KW-0805">Transcription regulation</keyword>
<keyword evidence="4" id="KW-0812">Transmembrane</keyword>
<dbReference type="InterPro" id="IPR018062">
    <property type="entry name" value="HTH_AraC-typ_CS"/>
</dbReference>
<dbReference type="AlphaFoldDB" id="A0A942TH49"/>
<accession>A0A942TH49</accession>
<feature type="transmembrane region" description="Helical" evidence="4">
    <location>
        <begin position="12"/>
        <end position="32"/>
    </location>
</feature>
<dbReference type="SMART" id="SM00342">
    <property type="entry name" value="HTH_ARAC"/>
    <property type="match status" value="1"/>
</dbReference>